<evidence type="ECO:0000313" key="1">
    <source>
        <dbReference type="EMBL" id="SVA20841.1"/>
    </source>
</evidence>
<organism evidence="1">
    <name type="scientific">marine metagenome</name>
    <dbReference type="NCBI Taxonomy" id="408172"/>
    <lineage>
        <taxon>unclassified sequences</taxon>
        <taxon>metagenomes</taxon>
        <taxon>ecological metagenomes</taxon>
    </lineage>
</organism>
<dbReference type="PROSITE" id="PS51365">
    <property type="entry name" value="RENAL_DIPEPTIDASE_2"/>
    <property type="match status" value="1"/>
</dbReference>
<dbReference type="GO" id="GO:0070573">
    <property type="term" value="F:metallodipeptidase activity"/>
    <property type="evidence" value="ECO:0007669"/>
    <property type="project" value="InterPro"/>
</dbReference>
<sequence length="163" mass="17902">MSERPIAITHANPSAWHPARRNKSDEVLTALAESGGMLGLSLYPHHLKDAGDCTLDSFCRMVAETVEKIGIEHIGLGSDLCQDQPDSVVAWMRNGRWTRETDYGEGSASASGFPSQPQWFGNNADFPNIRNGLENVGFTRTEADRVMGGNWLDFFQRSFGPGS</sequence>
<protein>
    <recommendedName>
        <fullName evidence="2">Membrane dipeptidase</fullName>
    </recommendedName>
</protein>
<dbReference type="PANTHER" id="PTHR10443:SF12">
    <property type="entry name" value="DIPEPTIDASE"/>
    <property type="match status" value="1"/>
</dbReference>
<dbReference type="EMBL" id="UINC01005360">
    <property type="protein sequence ID" value="SVA20841.1"/>
    <property type="molecule type" value="Genomic_DNA"/>
</dbReference>
<dbReference type="Pfam" id="PF01244">
    <property type="entry name" value="Peptidase_M19"/>
    <property type="match status" value="1"/>
</dbReference>
<dbReference type="InterPro" id="IPR008257">
    <property type="entry name" value="Pept_M19"/>
</dbReference>
<dbReference type="GO" id="GO:0006508">
    <property type="term" value="P:proteolysis"/>
    <property type="evidence" value="ECO:0007669"/>
    <property type="project" value="InterPro"/>
</dbReference>
<dbReference type="Gene3D" id="3.20.20.140">
    <property type="entry name" value="Metal-dependent hydrolases"/>
    <property type="match status" value="1"/>
</dbReference>
<dbReference type="InterPro" id="IPR032466">
    <property type="entry name" value="Metal_Hydrolase"/>
</dbReference>
<reference evidence="1" key="1">
    <citation type="submission" date="2018-05" db="EMBL/GenBank/DDBJ databases">
        <authorList>
            <person name="Lanie J.A."/>
            <person name="Ng W.-L."/>
            <person name="Kazmierczak K.M."/>
            <person name="Andrzejewski T.M."/>
            <person name="Davidsen T.M."/>
            <person name="Wayne K.J."/>
            <person name="Tettelin H."/>
            <person name="Glass J.I."/>
            <person name="Rusch D."/>
            <person name="Podicherti R."/>
            <person name="Tsui H.-C.T."/>
            <person name="Winkler M.E."/>
        </authorList>
    </citation>
    <scope>NUCLEOTIDE SEQUENCE</scope>
</reference>
<dbReference type="AlphaFoldDB" id="A0A381TZE2"/>
<proteinExistence type="predicted"/>
<dbReference type="SUPFAM" id="SSF51556">
    <property type="entry name" value="Metallo-dependent hydrolases"/>
    <property type="match status" value="1"/>
</dbReference>
<name>A0A381TZE2_9ZZZZ</name>
<evidence type="ECO:0008006" key="2">
    <source>
        <dbReference type="Google" id="ProtNLM"/>
    </source>
</evidence>
<accession>A0A381TZE2</accession>
<gene>
    <name evidence="1" type="ORF">METZ01_LOCUS73695</name>
</gene>
<dbReference type="PANTHER" id="PTHR10443">
    <property type="entry name" value="MICROSOMAL DIPEPTIDASE"/>
    <property type="match status" value="1"/>
</dbReference>